<evidence type="ECO:0000313" key="4">
    <source>
        <dbReference type="Proteomes" id="UP001465755"/>
    </source>
</evidence>
<keyword evidence="4" id="KW-1185">Reference proteome</keyword>
<dbReference type="PANTHER" id="PTHR34474">
    <property type="entry name" value="SIGNAL TRANSDUCTION PROTEIN TRAP"/>
    <property type="match status" value="1"/>
</dbReference>
<sequence length="170" mass="19002">MSSFLQVRPTGLGLHNVASASARPARPSQICRAAAPPNLEKPTATVKEEQVPGAFFVATNNFNVKPERAGDFETRWKTRDTHLKGVPGFIRFALLRGDAAGEYISMSTWNAREDFDNWRESPQFRMAHEGKPKDQEQQQQSKRESMGEMLQGPPQPKLYEAVTTTEASLL</sequence>
<proteinExistence type="predicted"/>
<dbReference type="Gene3D" id="3.30.70.100">
    <property type="match status" value="1"/>
</dbReference>
<comment type="caution">
    <text evidence="3">The sequence shown here is derived from an EMBL/GenBank/DDBJ whole genome shotgun (WGS) entry which is preliminary data.</text>
</comment>
<evidence type="ECO:0000259" key="2">
    <source>
        <dbReference type="PROSITE" id="PS51725"/>
    </source>
</evidence>
<dbReference type="SUPFAM" id="SSF54909">
    <property type="entry name" value="Dimeric alpha+beta barrel"/>
    <property type="match status" value="1"/>
</dbReference>
<organism evidence="3 4">
    <name type="scientific">Symbiochloris irregularis</name>
    <dbReference type="NCBI Taxonomy" id="706552"/>
    <lineage>
        <taxon>Eukaryota</taxon>
        <taxon>Viridiplantae</taxon>
        <taxon>Chlorophyta</taxon>
        <taxon>core chlorophytes</taxon>
        <taxon>Trebouxiophyceae</taxon>
        <taxon>Trebouxiales</taxon>
        <taxon>Trebouxiaceae</taxon>
        <taxon>Symbiochloris</taxon>
    </lineage>
</organism>
<protein>
    <recommendedName>
        <fullName evidence="2">ABM domain-containing protein</fullName>
    </recommendedName>
</protein>
<feature type="region of interest" description="Disordered" evidence="1">
    <location>
        <begin position="126"/>
        <end position="170"/>
    </location>
</feature>
<dbReference type="EMBL" id="JALJOQ010000021">
    <property type="protein sequence ID" value="KAK9809336.1"/>
    <property type="molecule type" value="Genomic_DNA"/>
</dbReference>
<evidence type="ECO:0000313" key="3">
    <source>
        <dbReference type="EMBL" id="KAK9809336.1"/>
    </source>
</evidence>
<dbReference type="InterPro" id="IPR011008">
    <property type="entry name" value="Dimeric_a/b-barrel"/>
</dbReference>
<dbReference type="InterPro" id="IPR050404">
    <property type="entry name" value="Heme-degrading_MO"/>
</dbReference>
<dbReference type="AlphaFoldDB" id="A0AAW1P7H5"/>
<reference evidence="3 4" key="1">
    <citation type="journal article" date="2024" name="Nat. Commun.">
        <title>Phylogenomics reveals the evolutionary origins of lichenization in chlorophyte algae.</title>
        <authorList>
            <person name="Puginier C."/>
            <person name="Libourel C."/>
            <person name="Otte J."/>
            <person name="Skaloud P."/>
            <person name="Haon M."/>
            <person name="Grisel S."/>
            <person name="Petersen M."/>
            <person name="Berrin J.G."/>
            <person name="Delaux P.M."/>
            <person name="Dal Grande F."/>
            <person name="Keller J."/>
        </authorList>
    </citation>
    <scope>NUCLEOTIDE SEQUENCE [LARGE SCALE GENOMIC DNA]</scope>
    <source>
        <strain evidence="3 4">SAG 2036</strain>
    </source>
</reference>
<dbReference type="PROSITE" id="PS51725">
    <property type="entry name" value="ABM"/>
    <property type="match status" value="1"/>
</dbReference>
<accession>A0AAW1P7H5</accession>
<name>A0AAW1P7H5_9CHLO</name>
<feature type="compositionally biased region" description="Basic and acidic residues" evidence="1">
    <location>
        <begin position="126"/>
        <end position="146"/>
    </location>
</feature>
<dbReference type="InterPro" id="IPR007138">
    <property type="entry name" value="ABM_dom"/>
</dbReference>
<dbReference type="Proteomes" id="UP001465755">
    <property type="component" value="Unassembled WGS sequence"/>
</dbReference>
<feature type="domain" description="ABM" evidence="2">
    <location>
        <begin position="56"/>
        <end position="146"/>
    </location>
</feature>
<evidence type="ECO:0000256" key="1">
    <source>
        <dbReference type="SAM" id="MobiDB-lite"/>
    </source>
</evidence>
<dbReference type="PANTHER" id="PTHR34474:SF2">
    <property type="entry name" value="SIGNAL TRANSDUCTION PROTEIN TRAP"/>
    <property type="match status" value="1"/>
</dbReference>
<gene>
    <name evidence="3" type="ORF">WJX73_006371</name>
</gene>
<dbReference type="Pfam" id="PF03992">
    <property type="entry name" value="ABM"/>
    <property type="match status" value="1"/>
</dbReference>